<comment type="caution">
    <text evidence="1">The sequence shown here is derived from an EMBL/GenBank/DDBJ whole genome shotgun (WGS) entry which is preliminary data.</text>
</comment>
<dbReference type="PANTHER" id="PTHR37466:SF1">
    <property type="entry name" value="SLR1628 PROTEIN"/>
    <property type="match status" value="1"/>
</dbReference>
<proteinExistence type="predicted"/>
<sequence>MTGARNVLGGDLQTCCTSPMTGFYRDGKCNTGAGDVGAHIICAQVTEEFLTFSKARGNDLSTPVPAFNFPGLKPGDRWCLCALRWKEALDAGVAPPVILSSTHASAVEYVSLNELKANSLDPV</sequence>
<organism evidence="1 2">
    <name type="scientific">Floridaenema fluviatile BLCC-F154</name>
    <dbReference type="NCBI Taxonomy" id="3153640"/>
    <lineage>
        <taxon>Bacteria</taxon>
        <taxon>Bacillati</taxon>
        <taxon>Cyanobacteriota</taxon>
        <taxon>Cyanophyceae</taxon>
        <taxon>Oscillatoriophycideae</taxon>
        <taxon>Aerosakkonematales</taxon>
        <taxon>Aerosakkonemataceae</taxon>
        <taxon>Floridanema</taxon>
        <taxon>Floridanema fluviatile</taxon>
    </lineage>
</organism>
<reference evidence="1 2" key="1">
    <citation type="submission" date="2024-09" db="EMBL/GenBank/DDBJ databases">
        <title>Floridaenema gen nov. (Aerosakkonemataceae, Aerosakkonematales ord. nov., Cyanobacteria) from benthic tropical and subtropical fresh waters, with the description of four new species.</title>
        <authorList>
            <person name="Moretto J.A."/>
            <person name="Berthold D.E."/>
            <person name="Lefler F.W."/>
            <person name="Huang I.-S."/>
            <person name="Laughinghouse H. IV."/>
        </authorList>
    </citation>
    <scope>NUCLEOTIDE SEQUENCE [LARGE SCALE GENOMIC DNA]</scope>
    <source>
        <strain evidence="1 2">BLCC-F154</strain>
    </source>
</reference>
<dbReference type="Proteomes" id="UP001576776">
    <property type="component" value="Unassembled WGS sequence"/>
</dbReference>
<accession>A0ABV4Y983</accession>
<dbReference type="Gene3D" id="3.30.56.110">
    <property type="entry name" value="Protein of unknown function DUF2237"/>
    <property type="match status" value="1"/>
</dbReference>
<dbReference type="RefSeq" id="WP_413256874.1">
    <property type="nucleotide sequence ID" value="NZ_JBHFNS010000040.1"/>
</dbReference>
<name>A0ABV4Y983_9CYAN</name>
<protein>
    <submittedName>
        <fullName evidence="1">DUF2237 family protein</fullName>
    </submittedName>
</protein>
<evidence type="ECO:0000313" key="2">
    <source>
        <dbReference type="Proteomes" id="UP001576776"/>
    </source>
</evidence>
<dbReference type="InterPro" id="IPR018714">
    <property type="entry name" value="DUF2237"/>
</dbReference>
<dbReference type="Pfam" id="PF09996">
    <property type="entry name" value="DUF2237"/>
    <property type="match status" value="1"/>
</dbReference>
<dbReference type="PANTHER" id="PTHR37466">
    <property type="entry name" value="SLR1628 PROTEIN"/>
    <property type="match status" value="1"/>
</dbReference>
<gene>
    <name evidence="1" type="ORF">ACE1B6_08760</name>
</gene>
<dbReference type="EMBL" id="JBHFNS010000040">
    <property type="protein sequence ID" value="MFB2935357.1"/>
    <property type="molecule type" value="Genomic_DNA"/>
</dbReference>
<evidence type="ECO:0000313" key="1">
    <source>
        <dbReference type="EMBL" id="MFB2935357.1"/>
    </source>
</evidence>
<keyword evidence="2" id="KW-1185">Reference proteome</keyword>